<dbReference type="RefSeq" id="WP_094533636.1">
    <property type="nucleotide sequence ID" value="NZ_NHPJ01000110.1"/>
</dbReference>
<dbReference type="OrthoDB" id="379223at2157"/>
<keyword evidence="2" id="KW-1185">Reference proteome</keyword>
<organism evidence="1 2">
    <name type="scientific">Halorubrum halodurans</name>
    <dbReference type="NCBI Taxonomy" id="1383851"/>
    <lineage>
        <taxon>Archaea</taxon>
        <taxon>Methanobacteriati</taxon>
        <taxon>Methanobacteriota</taxon>
        <taxon>Stenosarchaea group</taxon>
        <taxon>Halobacteria</taxon>
        <taxon>Halobacteriales</taxon>
        <taxon>Haloferacaceae</taxon>
        <taxon>Halorubrum</taxon>
    </lineage>
</organism>
<sequence length="100" mass="11940">MVWTLRLYDENGVEIGYVEKPDRETYNYAITHPEPDWENLERRLKNYWTLQVEEDYGMDSPEWTADHGPMTLPRPPEEHLRLIQERLSHPAVADTELTDE</sequence>
<evidence type="ECO:0000313" key="1">
    <source>
        <dbReference type="EMBL" id="OYR54906.1"/>
    </source>
</evidence>
<evidence type="ECO:0000313" key="2">
    <source>
        <dbReference type="Proteomes" id="UP000216308"/>
    </source>
</evidence>
<dbReference type="Proteomes" id="UP000216308">
    <property type="component" value="Unassembled WGS sequence"/>
</dbReference>
<dbReference type="EMBL" id="NHPJ01000110">
    <property type="protein sequence ID" value="OYR54906.1"/>
    <property type="molecule type" value="Genomic_DNA"/>
</dbReference>
<accession>A0A256IF23</accession>
<proteinExistence type="predicted"/>
<protein>
    <submittedName>
        <fullName evidence="1">Uncharacterized protein</fullName>
    </submittedName>
</protein>
<comment type="caution">
    <text evidence="1">The sequence shown here is derived from an EMBL/GenBank/DDBJ whole genome shotgun (WGS) entry which is preliminary data.</text>
</comment>
<reference evidence="1 2" key="1">
    <citation type="journal article" date="2014" name="Front. Microbiol.">
        <title>Population and genomic analysis of the genus Halorubrum.</title>
        <authorList>
            <person name="Fullmer M.S."/>
            <person name="Soucy S.M."/>
            <person name="Swithers K.S."/>
            <person name="Makkay A.M."/>
            <person name="Wheeler R."/>
            <person name="Ventosa A."/>
            <person name="Gogarten J.P."/>
            <person name="Papke R.T."/>
        </authorList>
    </citation>
    <scope>NUCLEOTIDE SEQUENCE [LARGE SCALE GENOMIC DNA]</scope>
    <source>
        <strain evidence="1 2">Cb34</strain>
    </source>
</reference>
<name>A0A256IF23_9EURY</name>
<dbReference type="AlphaFoldDB" id="A0A256IF23"/>
<gene>
    <name evidence="1" type="ORF">DJ70_12820</name>
</gene>